<evidence type="ECO:0000256" key="6">
    <source>
        <dbReference type="ARBA" id="ARBA00023136"/>
    </source>
</evidence>
<feature type="non-terminal residue" evidence="14">
    <location>
        <position position="1"/>
    </location>
</feature>
<feature type="domain" description="Ig-like" evidence="13">
    <location>
        <begin position="209"/>
        <end position="298"/>
    </location>
</feature>
<sequence length="409" mass="46817">VPNHIIHGIKGQSLVIPVEYDVRSKVDDIQGNWEFKKLNDNHYKHLVTFRNDLFIYDMCMEFKKKFKLHPPNASLLITDLDTMEEGEYKITVNVQMKAMVTDEKMIQVTVNVPASKPVIQIIPMSEIVEDLHNVTLRCSVEFGTNIEYQWLHDGRVLQGNHRHNFYENNSVLYISPVKKEDIGNYICMVKNAISQNQSDPTAVNVFYGPYNLTVNSDKGLKTDKVFTVHAGEPTLFHCSADSNPPNTYVWIRKQNNETEKIKTGPNFLVNSHDIAQKEEYMCHAYNNVTKKEEQAQFTLIIVFMDKEKMAQKEKLVSSLEVLTVISVFIILSMLVVFFWKTCHPRTGHEDAKEDFGIYEFIVIPGTSETAQLSSKSLSEPDSVQAQDLHTAIYDVIRHLPESSSQGLLK</sequence>
<evidence type="ECO:0000256" key="11">
    <source>
        <dbReference type="ARBA" id="ARBA00046288"/>
    </source>
</evidence>
<proteinExistence type="predicted"/>
<accession>A0A8X7XD52</accession>
<evidence type="ECO:0000256" key="9">
    <source>
        <dbReference type="ARBA" id="ARBA00023306"/>
    </source>
</evidence>
<feature type="non-terminal residue" evidence="14">
    <location>
        <position position="409"/>
    </location>
</feature>
<dbReference type="InterPro" id="IPR003599">
    <property type="entry name" value="Ig_sub"/>
</dbReference>
<dbReference type="Pfam" id="PF13895">
    <property type="entry name" value="Ig_2"/>
    <property type="match status" value="1"/>
</dbReference>
<dbReference type="EMBL" id="JAATIS010002524">
    <property type="protein sequence ID" value="KAG2465129.1"/>
    <property type="molecule type" value="Genomic_DNA"/>
</dbReference>
<dbReference type="InterPro" id="IPR003598">
    <property type="entry name" value="Ig_sub2"/>
</dbReference>
<dbReference type="SMART" id="SM00409">
    <property type="entry name" value="IG"/>
    <property type="match status" value="3"/>
</dbReference>
<feature type="transmembrane region" description="Helical" evidence="12">
    <location>
        <begin position="315"/>
        <end position="339"/>
    </location>
</feature>
<organism evidence="14 15">
    <name type="scientific">Polypterus senegalus</name>
    <name type="common">Senegal bichir</name>
    <dbReference type="NCBI Taxonomy" id="55291"/>
    <lineage>
        <taxon>Eukaryota</taxon>
        <taxon>Metazoa</taxon>
        <taxon>Chordata</taxon>
        <taxon>Craniata</taxon>
        <taxon>Vertebrata</taxon>
        <taxon>Euteleostomi</taxon>
        <taxon>Actinopterygii</taxon>
        <taxon>Polypteriformes</taxon>
        <taxon>Polypteridae</taxon>
        <taxon>Polypterus</taxon>
    </lineage>
</organism>
<dbReference type="SUPFAM" id="SSF48726">
    <property type="entry name" value="Immunoglobulin"/>
    <property type="match status" value="2"/>
</dbReference>
<evidence type="ECO:0000256" key="1">
    <source>
        <dbReference type="ARBA" id="ARBA00004496"/>
    </source>
</evidence>
<gene>
    <name evidence="14" type="primary">Hepacam2_1</name>
    <name evidence="14" type="ORF">GTO96_0009545</name>
</gene>
<dbReference type="InterPro" id="IPR013783">
    <property type="entry name" value="Ig-like_fold"/>
</dbReference>
<reference evidence="14 15" key="1">
    <citation type="journal article" date="2021" name="Cell">
        <title>Tracing the genetic footprints of vertebrate landing in non-teleost ray-finned fishes.</title>
        <authorList>
            <person name="Bi X."/>
            <person name="Wang K."/>
            <person name="Yang L."/>
            <person name="Pan H."/>
            <person name="Jiang H."/>
            <person name="Wei Q."/>
            <person name="Fang M."/>
            <person name="Yu H."/>
            <person name="Zhu C."/>
            <person name="Cai Y."/>
            <person name="He Y."/>
            <person name="Gan X."/>
            <person name="Zeng H."/>
            <person name="Yu D."/>
            <person name="Zhu Y."/>
            <person name="Jiang H."/>
            <person name="Qiu Q."/>
            <person name="Yang H."/>
            <person name="Zhang Y.E."/>
            <person name="Wang W."/>
            <person name="Zhu M."/>
            <person name="He S."/>
            <person name="Zhang G."/>
        </authorList>
    </citation>
    <scope>NUCLEOTIDE SEQUENCE [LARGE SCALE GENOMIC DNA]</scope>
    <source>
        <strain evidence="14">Bchr_013</strain>
    </source>
</reference>
<dbReference type="Pfam" id="PF13927">
    <property type="entry name" value="Ig_3"/>
    <property type="match status" value="1"/>
</dbReference>
<comment type="subcellular location">
    <subcellularLocation>
        <location evidence="1">Cytoplasm</location>
    </subcellularLocation>
    <subcellularLocation>
        <location evidence="11">Endomembrane system</location>
        <topology evidence="11">Single-pass type I membrane protein</topology>
    </subcellularLocation>
</comment>
<evidence type="ECO:0000256" key="4">
    <source>
        <dbReference type="ARBA" id="ARBA00022729"/>
    </source>
</evidence>
<dbReference type="GO" id="GO:0012505">
    <property type="term" value="C:endomembrane system"/>
    <property type="evidence" value="ECO:0007669"/>
    <property type="project" value="UniProtKB-SubCell"/>
</dbReference>
<dbReference type="PANTHER" id="PTHR44888">
    <property type="entry name" value="HEPACAM FAMILY MEMBER 2-RELATED"/>
    <property type="match status" value="1"/>
</dbReference>
<protein>
    <submittedName>
        <fullName evidence="14">HECA2 protein</fullName>
    </submittedName>
</protein>
<dbReference type="AlphaFoldDB" id="A0A8X7XD52"/>
<keyword evidence="9" id="KW-0131">Cell cycle</keyword>
<evidence type="ECO:0000256" key="12">
    <source>
        <dbReference type="SAM" id="Phobius"/>
    </source>
</evidence>
<keyword evidence="10" id="KW-0393">Immunoglobulin domain</keyword>
<evidence type="ECO:0000313" key="15">
    <source>
        <dbReference type="Proteomes" id="UP000886611"/>
    </source>
</evidence>
<evidence type="ECO:0000256" key="8">
    <source>
        <dbReference type="ARBA" id="ARBA00023180"/>
    </source>
</evidence>
<dbReference type="Gene3D" id="2.60.40.10">
    <property type="entry name" value="Immunoglobulins"/>
    <property type="match status" value="3"/>
</dbReference>
<dbReference type="InterPro" id="IPR007110">
    <property type="entry name" value="Ig-like_dom"/>
</dbReference>
<keyword evidence="2" id="KW-0963">Cytoplasm</keyword>
<evidence type="ECO:0000256" key="5">
    <source>
        <dbReference type="ARBA" id="ARBA00022989"/>
    </source>
</evidence>
<dbReference type="InterPro" id="IPR052280">
    <property type="entry name" value="HEPACAM_domain"/>
</dbReference>
<dbReference type="SMART" id="SM00408">
    <property type="entry name" value="IGc2"/>
    <property type="match status" value="2"/>
</dbReference>
<name>A0A8X7XD52_POLSE</name>
<evidence type="ECO:0000256" key="2">
    <source>
        <dbReference type="ARBA" id="ARBA00022490"/>
    </source>
</evidence>
<comment type="caution">
    <text evidence="14">The sequence shown here is derived from an EMBL/GenBank/DDBJ whole genome shotgun (WGS) entry which is preliminary data.</text>
</comment>
<keyword evidence="6 12" id="KW-0472">Membrane</keyword>
<feature type="domain" description="Ig-like" evidence="13">
    <location>
        <begin position="117"/>
        <end position="204"/>
    </location>
</feature>
<evidence type="ECO:0000256" key="7">
    <source>
        <dbReference type="ARBA" id="ARBA00023157"/>
    </source>
</evidence>
<keyword evidence="8" id="KW-0325">Glycoprotein</keyword>
<keyword evidence="4" id="KW-0732">Signal</keyword>
<dbReference type="Proteomes" id="UP000886611">
    <property type="component" value="Unassembled WGS sequence"/>
</dbReference>
<dbReference type="InterPro" id="IPR036179">
    <property type="entry name" value="Ig-like_dom_sf"/>
</dbReference>
<keyword evidence="5 12" id="KW-1133">Transmembrane helix</keyword>
<dbReference type="PROSITE" id="PS50835">
    <property type="entry name" value="IG_LIKE"/>
    <property type="match status" value="2"/>
</dbReference>
<evidence type="ECO:0000313" key="14">
    <source>
        <dbReference type="EMBL" id="KAG2465129.1"/>
    </source>
</evidence>
<dbReference type="GO" id="GO:0005737">
    <property type="term" value="C:cytoplasm"/>
    <property type="evidence" value="ECO:0007669"/>
    <property type="project" value="UniProtKB-SubCell"/>
</dbReference>
<evidence type="ECO:0000259" key="13">
    <source>
        <dbReference type="PROSITE" id="PS50835"/>
    </source>
</evidence>
<keyword evidence="15" id="KW-1185">Reference proteome</keyword>
<keyword evidence="7" id="KW-1015">Disulfide bond</keyword>
<keyword evidence="3 12" id="KW-0812">Transmembrane</keyword>
<evidence type="ECO:0000256" key="3">
    <source>
        <dbReference type="ARBA" id="ARBA00022692"/>
    </source>
</evidence>
<evidence type="ECO:0000256" key="10">
    <source>
        <dbReference type="ARBA" id="ARBA00023319"/>
    </source>
</evidence>
<dbReference type="PANTHER" id="PTHR44888:SF1">
    <property type="entry name" value="HEPACAM FAMILY MEMBER 2"/>
    <property type="match status" value="1"/>
</dbReference>